<name>A0A444X8U0_ARAHY</name>
<evidence type="ECO:0000313" key="3">
    <source>
        <dbReference type="Proteomes" id="UP000289738"/>
    </source>
</evidence>
<feature type="region of interest" description="Disordered" evidence="1">
    <location>
        <begin position="64"/>
        <end position="89"/>
    </location>
</feature>
<keyword evidence="3" id="KW-1185">Reference proteome</keyword>
<feature type="compositionally biased region" description="Acidic residues" evidence="1">
    <location>
        <begin position="79"/>
        <end position="89"/>
    </location>
</feature>
<evidence type="ECO:0008006" key="4">
    <source>
        <dbReference type="Google" id="ProtNLM"/>
    </source>
</evidence>
<evidence type="ECO:0000256" key="1">
    <source>
        <dbReference type="SAM" id="MobiDB-lite"/>
    </source>
</evidence>
<organism evidence="2 3">
    <name type="scientific">Arachis hypogaea</name>
    <name type="common">Peanut</name>
    <dbReference type="NCBI Taxonomy" id="3818"/>
    <lineage>
        <taxon>Eukaryota</taxon>
        <taxon>Viridiplantae</taxon>
        <taxon>Streptophyta</taxon>
        <taxon>Embryophyta</taxon>
        <taxon>Tracheophyta</taxon>
        <taxon>Spermatophyta</taxon>
        <taxon>Magnoliopsida</taxon>
        <taxon>eudicotyledons</taxon>
        <taxon>Gunneridae</taxon>
        <taxon>Pentapetalae</taxon>
        <taxon>rosids</taxon>
        <taxon>fabids</taxon>
        <taxon>Fabales</taxon>
        <taxon>Fabaceae</taxon>
        <taxon>Papilionoideae</taxon>
        <taxon>50 kb inversion clade</taxon>
        <taxon>dalbergioids sensu lato</taxon>
        <taxon>Dalbergieae</taxon>
        <taxon>Pterocarpus clade</taxon>
        <taxon>Arachis</taxon>
    </lineage>
</organism>
<sequence length="261" mass="28960">MAACSSSMPVGISSSVPVIVPETAFVATPSFAADLNRNHDGEIGDTRPFGELAIAMAGTPDVVPVSEQGRVSNGVEDVLRDDDDDDDDDDDVELDTIADDSDDNIARSNPAGVVERLVQELSSTPALFNFGLRCHETAGEEAVLSVKTYSIRRGVECKVLESDYRKYYGKYKEFGNGCTWLIRISFCQRRGILEVKRYNRSHTCLTTLISSDHRMLDYHVISAFILPMIRADAIVSIKVLLNATEAHFDFRLTYKRVWLAK</sequence>
<proteinExistence type="predicted"/>
<accession>A0A444X8U0</accession>
<dbReference type="AlphaFoldDB" id="A0A444X8U0"/>
<reference evidence="2 3" key="1">
    <citation type="submission" date="2019-01" db="EMBL/GenBank/DDBJ databases">
        <title>Sequencing of cultivated peanut Arachis hypogaea provides insights into genome evolution and oil improvement.</title>
        <authorList>
            <person name="Chen X."/>
        </authorList>
    </citation>
    <scope>NUCLEOTIDE SEQUENCE [LARGE SCALE GENOMIC DNA]</scope>
    <source>
        <strain evidence="3">cv. Fuhuasheng</strain>
        <tissue evidence="2">Leaves</tissue>
    </source>
</reference>
<dbReference type="Proteomes" id="UP000289738">
    <property type="component" value="Chromosome B10"/>
</dbReference>
<gene>
    <name evidence="2" type="ORF">Ahy_B10g105767</name>
</gene>
<protein>
    <recommendedName>
        <fullName evidence="4">Transposase MuDR plant domain-containing protein</fullName>
    </recommendedName>
</protein>
<dbReference type="EMBL" id="SDMP01000020">
    <property type="protein sequence ID" value="RYQ86099.1"/>
    <property type="molecule type" value="Genomic_DNA"/>
</dbReference>
<evidence type="ECO:0000313" key="2">
    <source>
        <dbReference type="EMBL" id="RYQ86099.1"/>
    </source>
</evidence>
<comment type="caution">
    <text evidence="2">The sequence shown here is derived from an EMBL/GenBank/DDBJ whole genome shotgun (WGS) entry which is preliminary data.</text>
</comment>